<sequence>MKENAFDKSNLYKKVKFVEGENFATVENITPLSRQQFFQLIEYLVHDDHFNKVATLSILLPSPSKEVEERLEENGFILNDVIVSVKRELSEMNGAEGPFTLQPLEEGMEESFKQVWSQSMKGSLNGSSSLTIDEQFRSVEKELGPDFRHTCQMVYEKGRPIGVVMPHIEPGTAVEGRLFYFGLIPDERGKGKSKALHRQALSVLRDKVGAEYYIGSTSCRNEPMLKVFDYNGCREVDRSNLYKRKMR</sequence>
<dbReference type="SUPFAM" id="SSF55729">
    <property type="entry name" value="Acyl-CoA N-acyltransferases (Nat)"/>
    <property type="match status" value="1"/>
</dbReference>
<gene>
    <name evidence="2" type="ORF">P9989_20045</name>
</gene>
<evidence type="ECO:0000259" key="1">
    <source>
        <dbReference type="PROSITE" id="PS51186"/>
    </source>
</evidence>
<dbReference type="InterPro" id="IPR000182">
    <property type="entry name" value="GNAT_dom"/>
</dbReference>
<dbReference type="Pfam" id="PF00583">
    <property type="entry name" value="Acetyltransf_1"/>
    <property type="match status" value="1"/>
</dbReference>
<accession>A0ABY8IWL6</accession>
<evidence type="ECO:0000313" key="2">
    <source>
        <dbReference type="EMBL" id="WFT74613.1"/>
    </source>
</evidence>
<protein>
    <recommendedName>
        <fullName evidence="1">N-acetyltransferase domain-containing protein</fullName>
    </recommendedName>
</protein>
<name>A0ABY8IWL6_9BACI</name>
<keyword evidence="3" id="KW-1185">Reference proteome</keyword>
<dbReference type="PROSITE" id="PS51186">
    <property type="entry name" value="GNAT"/>
    <property type="match status" value="1"/>
</dbReference>
<proteinExistence type="predicted"/>
<dbReference type="Proteomes" id="UP001221597">
    <property type="component" value="Chromosome"/>
</dbReference>
<feature type="domain" description="N-acetyltransferase" evidence="1">
    <location>
        <begin position="99"/>
        <end position="247"/>
    </location>
</feature>
<dbReference type="Gene3D" id="3.40.630.30">
    <property type="match status" value="1"/>
</dbReference>
<evidence type="ECO:0000313" key="3">
    <source>
        <dbReference type="Proteomes" id="UP001221597"/>
    </source>
</evidence>
<dbReference type="InterPro" id="IPR016181">
    <property type="entry name" value="Acyl_CoA_acyltransferase"/>
</dbReference>
<dbReference type="RefSeq" id="WP_283076609.1">
    <property type="nucleotide sequence ID" value="NZ_CP121671.1"/>
</dbReference>
<reference evidence="2 3" key="1">
    <citation type="submission" date="2023-04" db="EMBL/GenBank/DDBJ databases">
        <title>Genome sequence of Halobacillus naozhouensis KACC 21980.</title>
        <authorList>
            <person name="Kim S."/>
            <person name="Heo J."/>
            <person name="Kwon S.-W."/>
        </authorList>
    </citation>
    <scope>NUCLEOTIDE SEQUENCE [LARGE SCALE GENOMIC DNA]</scope>
    <source>
        <strain evidence="2 3">KCTC 13234</strain>
    </source>
</reference>
<dbReference type="CDD" id="cd04301">
    <property type="entry name" value="NAT_SF"/>
    <property type="match status" value="1"/>
</dbReference>
<dbReference type="EMBL" id="CP121671">
    <property type="protein sequence ID" value="WFT74613.1"/>
    <property type="molecule type" value="Genomic_DNA"/>
</dbReference>
<organism evidence="2 3">
    <name type="scientific">Halobacillus naozhouensis</name>
    <dbReference type="NCBI Taxonomy" id="554880"/>
    <lineage>
        <taxon>Bacteria</taxon>
        <taxon>Bacillati</taxon>
        <taxon>Bacillota</taxon>
        <taxon>Bacilli</taxon>
        <taxon>Bacillales</taxon>
        <taxon>Bacillaceae</taxon>
        <taxon>Halobacillus</taxon>
    </lineage>
</organism>